<dbReference type="EMBL" id="KB467909">
    <property type="protein sequence ID" value="PCH37191.1"/>
    <property type="molecule type" value="Genomic_DNA"/>
</dbReference>
<keyword evidence="1" id="KW-0472">Membrane</keyword>
<protein>
    <submittedName>
        <fullName evidence="2">Uncharacterized protein</fullName>
    </submittedName>
</protein>
<name>A0A2H3J5F9_WOLCO</name>
<feature type="transmembrane region" description="Helical" evidence="1">
    <location>
        <begin position="20"/>
        <end position="41"/>
    </location>
</feature>
<keyword evidence="1" id="KW-1133">Transmembrane helix</keyword>
<organism evidence="2 3">
    <name type="scientific">Wolfiporia cocos (strain MD-104)</name>
    <name type="common">Brown rot fungus</name>
    <dbReference type="NCBI Taxonomy" id="742152"/>
    <lineage>
        <taxon>Eukaryota</taxon>
        <taxon>Fungi</taxon>
        <taxon>Dikarya</taxon>
        <taxon>Basidiomycota</taxon>
        <taxon>Agaricomycotina</taxon>
        <taxon>Agaricomycetes</taxon>
        <taxon>Polyporales</taxon>
        <taxon>Phaeolaceae</taxon>
        <taxon>Wolfiporia</taxon>
    </lineage>
</organism>
<dbReference type="OMA" id="NEMAWID"/>
<keyword evidence="3" id="KW-1185">Reference proteome</keyword>
<sequence>MPSPYATDEPHAELWFEQSINAGTYIGAIAYGMHIIVYFWAISHILRGRRKSWLSALFATILFALGTMNIACNIRFNEMTWIDDRNFPGGPYQFILQEEALAVNVIANAVTVVATSMADGLLLYRCFVIWNHKVCLLVIPVLIYLASVAMSILFMIQVAQPDSSLWAQGTINFGLPYWSLSMSLNIILMLMIVSRLLYLRHQIAATLGGEHGRAYTSIAAMIVECALPYSLVSFIFIVLYGLQNTGMNLFIPLLAQVECIAPELIILRVARGRAWSTTTMANLSLPEMQFVERTDFRKTDPRATTMQSNRHISMNGNDISMLTYADSLQSGAKKMSVSTIAPNSPV</sequence>
<feature type="transmembrane region" description="Helical" evidence="1">
    <location>
        <begin position="53"/>
        <end position="76"/>
    </location>
</feature>
<evidence type="ECO:0000313" key="2">
    <source>
        <dbReference type="EMBL" id="PCH37191.1"/>
    </source>
</evidence>
<evidence type="ECO:0000256" key="1">
    <source>
        <dbReference type="SAM" id="Phobius"/>
    </source>
</evidence>
<accession>A0A2H3J5F9</accession>
<feature type="transmembrane region" description="Helical" evidence="1">
    <location>
        <begin position="176"/>
        <end position="198"/>
    </location>
</feature>
<keyword evidence="1" id="KW-0812">Transmembrane</keyword>
<proteinExistence type="predicted"/>
<evidence type="ECO:0000313" key="3">
    <source>
        <dbReference type="Proteomes" id="UP000218811"/>
    </source>
</evidence>
<dbReference type="OrthoDB" id="2796825at2759"/>
<feature type="transmembrane region" description="Helical" evidence="1">
    <location>
        <begin position="218"/>
        <end position="243"/>
    </location>
</feature>
<dbReference type="AlphaFoldDB" id="A0A2H3J5F9"/>
<gene>
    <name evidence="2" type="ORF">WOLCODRAFT_140757</name>
</gene>
<dbReference type="Proteomes" id="UP000218811">
    <property type="component" value="Unassembled WGS sequence"/>
</dbReference>
<feature type="transmembrane region" description="Helical" evidence="1">
    <location>
        <begin position="134"/>
        <end position="156"/>
    </location>
</feature>
<reference evidence="2 3" key="1">
    <citation type="journal article" date="2012" name="Science">
        <title>The Paleozoic origin of enzymatic lignin decomposition reconstructed from 31 fungal genomes.</title>
        <authorList>
            <person name="Floudas D."/>
            <person name="Binder M."/>
            <person name="Riley R."/>
            <person name="Barry K."/>
            <person name="Blanchette R.A."/>
            <person name="Henrissat B."/>
            <person name="Martinez A.T."/>
            <person name="Otillar R."/>
            <person name="Spatafora J.W."/>
            <person name="Yadav J.S."/>
            <person name="Aerts A."/>
            <person name="Benoit I."/>
            <person name="Boyd A."/>
            <person name="Carlson A."/>
            <person name="Copeland A."/>
            <person name="Coutinho P.M."/>
            <person name="de Vries R.P."/>
            <person name="Ferreira P."/>
            <person name="Findley K."/>
            <person name="Foster B."/>
            <person name="Gaskell J."/>
            <person name="Glotzer D."/>
            <person name="Gorecki P."/>
            <person name="Heitman J."/>
            <person name="Hesse C."/>
            <person name="Hori C."/>
            <person name="Igarashi K."/>
            <person name="Jurgens J.A."/>
            <person name="Kallen N."/>
            <person name="Kersten P."/>
            <person name="Kohler A."/>
            <person name="Kuees U."/>
            <person name="Kumar T.K.A."/>
            <person name="Kuo A."/>
            <person name="LaButti K."/>
            <person name="Larrondo L.F."/>
            <person name="Lindquist E."/>
            <person name="Ling A."/>
            <person name="Lombard V."/>
            <person name="Lucas S."/>
            <person name="Lundell T."/>
            <person name="Martin R."/>
            <person name="McLaughlin D.J."/>
            <person name="Morgenstern I."/>
            <person name="Morin E."/>
            <person name="Murat C."/>
            <person name="Nagy L.G."/>
            <person name="Nolan M."/>
            <person name="Ohm R.A."/>
            <person name="Patyshakuliyeva A."/>
            <person name="Rokas A."/>
            <person name="Ruiz-Duenas F.J."/>
            <person name="Sabat G."/>
            <person name="Salamov A."/>
            <person name="Samejima M."/>
            <person name="Schmutz J."/>
            <person name="Slot J.C."/>
            <person name="St John F."/>
            <person name="Stenlid J."/>
            <person name="Sun H."/>
            <person name="Sun S."/>
            <person name="Syed K."/>
            <person name="Tsang A."/>
            <person name="Wiebenga A."/>
            <person name="Young D."/>
            <person name="Pisabarro A."/>
            <person name="Eastwood D.C."/>
            <person name="Martin F."/>
            <person name="Cullen D."/>
            <person name="Grigoriev I.V."/>
            <person name="Hibbett D.S."/>
        </authorList>
    </citation>
    <scope>NUCLEOTIDE SEQUENCE [LARGE SCALE GENOMIC DNA]</scope>
    <source>
        <strain evidence="2 3">MD-104</strain>
    </source>
</reference>
<feature type="transmembrane region" description="Helical" evidence="1">
    <location>
        <begin position="101"/>
        <end position="122"/>
    </location>
</feature>